<evidence type="ECO:0000313" key="2">
    <source>
        <dbReference type="EMBL" id="TQL94828.1"/>
    </source>
</evidence>
<gene>
    <name evidence="2" type="ORF">FB559_0311</name>
</gene>
<dbReference type="Proteomes" id="UP000316096">
    <property type="component" value="Unassembled WGS sequence"/>
</dbReference>
<dbReference type="PANTHER" id="PTHR35531:SF1">
    <property type="entry name" value="INNER MEMBRANE PROTEIN YBCI-RELATED"/>
    <property type="match status" value="1"/>
</dbReference>
<evidence type="ECO:0000313" key="3">
    <source>
        <dbReference type="Proteomes" id="UP000316096"/>
    </source>
</evidence>
<accession>A0A543CCK9</accession>
<reference evidence="2 3" key="1">
    <citation type="submission" date="2019-06" db="EMBL/GenBank/DDBJ databases">
        <title>Sequencing the genomes of 1000 actinobacteria strains.</title>
        <authorList>
            <person name="Klenk H.-P."/>
        </authorList>
    </citation>
    <scope>NUCLEOTIDE SEQUENCE [LARGE SCALE GENOMIC DNA]</scope>
    <source>
        <strain evidence="2 3">DSM 102200</strain>
    </source>
</reference>
<keyword evidence="1" id="KW-1133">Transmembrane helix</keyword>
<organism evidence="2 3">
    <name type="scientific">Actinoallomurus bryophytorum</name>
    <dbReference type="NCBI Taxonomy" id="1490222"/>
    <lineage>
        <taxon>Bacteria</taxon>
        <taxon>Bacillati</taxon>
        <taxon>Actinomycetota</taxon>
        <taxon>Actinomycetes</taxon>
        <taxon>Streptosporangiales</taxon>
        <taxon>Thermomonosporaceae</taxon>
        <taxon>Actinoallomurus</taxon>
    </lineage>
</organism>
<feature type="transmembrane region" description="Helical" evidence="1">
    <location>
        <begin position="106"/>
        <end position="125"/>
    </location>
</feature>
<dbReference type="RefSeq" id="WP_185792000.1">
    <property type="nucleotide sequence ID" value="NZ_VFOZ01000001.1"/>
</dbReference>
<dbReference type="GO" id="GO:0016787">
    <property type="term" value="F:hydrolase activity"/>
    <property type="evidence" value="ECO:0007669"/>
    <property type="project" value="UniProtKB-KW"/>
</dbReference>
<proteinExistence type="predicted"/>
<evidence type="ECO:0000256" key="1">
    <source>
        <dbReference type="SAM" id="Phobius"/>
    </source>
</evidence>
<keyword evidence="1" id="KW-0812">Transmembrane</keyword>
<dbReference type="AlphaFoldDB" id="A0A543CCK9"/>
<feature type="transmembrane region" description="Helical" evidence="1">
    <location>
        <begin position="166"/>
        <end position="183"/>
    </location>
</feature>
<dbReference type="PANTHER" id="PTHR35531">
    <property type="entry name" value="INNER MEMBRANE PROTEIN YBCI-RELATED"/>
    <property type="match status" value="1"/>
</dbReference>
<dbReference type="InterPro" id="IPR007404">
    <property type="entry name" value="YdjM-like"/>
</dbReference>
<name>A0A543CCK9_9ACTN</name>
<sequence>MMGHTHALAGAVAWLGLVPALSEYGMKMTPGQVVAGSIVCAGAALLPDMDHQSGSISQALGPVTKVLTKFVAWISGGHRHATHSLLFMLIAMFGCDLLSQYFRPGWWVILFLLIGLGLRGIGIHIPEREHFNFVLNGAIAGGITYVMIGMRFAGPGIDLYVNDYRLGWAGLAVGLGCFMHVFTDCLTPEGCPVFWPVKTRFEVPIVPRTDGVVEKWVVTPILTLGMVLLAVRSAAGHYAAHWLEHNRG</sequence>
<dbReference type="EMBL" id="VFOZ01000001">
    <property type="protein sequence ID" value="TQL94828.1"/>
    <property type="molecule type" value="Genomic_DNA"/>
</dbReference>
<protein>
    <submittedName>
        <fullName evidence="2">LexA-binding, inner membrane-associated putative hydrolase</fullName>
    </submittedName>
</protein>
<comment type="caution">
    <text evidence="2">The sequence shown here is derived from an EMBL/GenBank/DDBJ whole genome shotgun (WGS) entry which is preliminary data.</text>
</comment>
<dbReference type="Pfam" id="PF04307">
    <property type="entry name" value="YdjM"/>
    <property type="match status" value="2"/>
</dbReference>
<keyword evidence="2" id="KW-0378">Hydrolase</keyword>
<feature type="transmembrane region" description="Helical" evidence="1">
    <location>
        <begin position="131"/>
        <end position="154"/>
    </location>
</feature>
<keyword evidence="1" id="KW-0472">Membrane</keyword>
<keyword evidence="3" id="KW-1185">Reference proteome</keyword>